<dbReference type="Ensembl" id="ENSPTXT00000018504.1">
    <property type="protein sequence ID" value="ENSPTXP00000017965.1"/>
    <property type="gene ID" value="ENSPTXG00000012343.1"/>
</dbReference>
<feature type="domain" description="DBF4-type" evidence="12">
    <location>
        <begin position="291"/>
        <end position="339"/>
    </location>
</feature>
<comment type="subcellular location">
    <subcellularLocation>
        <location evidence="1">Nucleus</location>
    </subcellularLocation>
</comment>
<reference evidence="13" key="2">
    <citation type="submission" date="2025-09" db="UniProtKB">
        <authorList>
            <consortium name="Ensembl"/>
        </authorList>
    </citation>
    <scope>IDENTIFICATION</scope>
</reference>
<dbReference type="RefSeq" id="XP_026571920.1">
    <property type="nucleotide sequence ID" value="XM_026716135.1"/>
</dbReference>
<keyword evidence="3" id="KW-0479">Metal-binding</keyword>
<dbReference type="GO" id="GO:0003676">
    <property type="term" value="F:nucleic acid binding"/>
    <property type="evidence" value="ECO:0007669"/>
    <property type="project" value="InterPro"/>
</dbReference>
<evidence type="ECO:0000313" key="13">
    <source>
        <dbReference type="Ensembl" id="ENSPTXP00000017965.1"/>
    </source>
</evidence>
<dbReference type="Proteomes" id="UP000472273">
    <property type="component" value="Unplaced"/>
</dbReference>
<dbReference type="FunFam" id="6.10.250.3410:FF:000001">
    <property type="entry name" value="Protein DBF4 homolog A"/>
    <property type="match status" value="1"/>
</dbReference>
<feature type="compositionally biased region" description="Basic residues" evidence="11">
    <location>
        <begin position="262"/>
        <end position="272"/>
    </location>
</feature>
<evidence type="ECO:0000256" key="1">
    <source>
        <dbReference type="ARBA" id="ARBA00004123"/>
    </source>
</evidence>
<dbReference type="SUPFAM" id="SSF52113">
    <property type="entry name" value="BRCT domain"/>
    <property type="match status" value="1"/>
</dbReference>
<feature type="region of interest" description="Disordered" evidence="11">
    <location>
        <begin position="107"/>
        <end position="130"/>
    </location>
</feature>
<keyword evidence="4" id="KW-0677">Repeat</keyword>
<dbReference type="GO" id="GO:0008270">
    <property type="term" value="F:zinc ion binding"/>
    <property type="evidence" value="ECO:0007669"/>
    <property type="project" value="UniProtKB-KW"/>
</dbReference>
<keyword evidence="2" id="KW-0597">Phosphoprotein</keyword>
<evidence type="ECO:0000256" key="8">
    <source>
        <dbReference type="ARBA" id="ARBA00023306"/>
    </source>
</evidence>
<dbReference type="AlphaFoldDB" id="A0A670Z1Y0"/>
<dbReference type="PANTHER" id="PTHR15375">
    <property type="entry name" value="ACTIVATOR OF S-PHASE KINASE-RELATED"/>
    <property type="match status" value="1"/>
</dbReference>
<evidence type="ECO:0000259" key="12">
    <source>
        <dbReference type="PROSITE" id="PS51265"/>
    </source>
</evidence>
<dbReference type="GO" id="GO:0043539">
    <property type="term" value="F:protein serine/threonine kinase activator activity"/>
    <property type="evidence" value="ECO:0007669"/>
    <property type="project" value="TreeGrafter"/>
</dbReference>
<dbReference type="GO" id="GO:0010571">
    <property type="term" value="P:positive regulation of nuclear cell cycle DNA replication"/>
    <property type="evidence" value="ECO:0007669"/>
    <property type="project" value="TreeGrafter"/>
</dbReference>
<dbReference type="GO" id="GO:1901987">
    <property type="term" value="P:regulation of cell cycle phase transition"/>
    <property type="evidence" value="ECO:0007669"/>
    <property type="project" value="TreeGrafter"/>
</dbReference>
<dbReference type="GeneTree" id="ENSGT00530000063909"/>
<keyword evidence="6" id="KW-0862">Zinc</keyword>
<protein>
    <recommendedName>
        <fullName evidence="9">Protein DBF4 homolog A</fullName>
    </recommendedName>
</protein>
<sequence>MKPGGLKSGSKGQFPYDMQERRERSNPPLKSVKKDSTKPDKPKCKPLTGKVFYLDIPSNTLSDKIAKDLKELGGRVEEFFSKDINYLISNKKEAKFAALGQVTPVPSPESVCNGGNGSPHPSSRRDRTDSSTFKLVDTVCMSRGKSLVEKAIKDQELIPSGNILSNALSWGVKILHIDDIKKYIEQKKKDIFLAKKTSTEVNNVEKGLADQKAKSKLKNPFLKVEDRRCRYRPFYLQLSSFPVVNYSNPRPCSPFDVEKKNAHGQKQIHNKQRNPANSDKEKRPVQVPLKHKRRKGYCECCMKKYDDLHAHVESEQHQTFAKSSQYQVVDDIISKFSCDFLELRENTPKVKRRKCNVGQFASLIGTKKDELKERLMRRDIPLRWYSRESIAMKALKEGSEHIDGYSKSTQNHFTSEPSCSACSYYTFCSSETSRKLNGTTDKTRIPKNLNLKEIVLSTNSVPLPPPKESTPYMKNLPEIYEPCEPLSRQNTLGLSANLNSLHTQIQASEYSERNNTLKSKRKLSSAVLLPAKCLKKVASHLPIDKEFVDYNVESHFPRELSVALESEKPSHSLANKDPVLLTDINIQSSPSMKFNKKVIHPIGRNRKANQKQNMELCLEQTEKPPVLEETNEQSSSTQAVLPLFQTSDANSDFRRFSSIQENKSSSLMKNSWEDQHTDALWSFFSTSVSSSPFIAF</sequence>
<reference evidence="13" key="1">
    <citation type="submission" date="2025-08" db="UniProtKB">
        <authorList>
            <consortium name="Ensembl"/>
        </authorList>
    </citation>
    <scope>IDENTIFICATION</scope>
</reference>
<feature type="region of interest" description="Disordered" evidence="11">
    <location>
        <begin position="255"/>
        <end position="288"/>
    </location>
</feature>
<dbReference type="InterPro" id="IPR006572">
    <property type="entry name" value="Znf_DBF"/>
</dbReference>
<dbReference type="InterPro" id="IPR051590">
    <property type="entry name" value="Replication_Regulatory_Kinase"/>
</dbReference>
<feature type="region of interest" description="Disordered" evidence="11">
    <location>
        <begin position="1"/>
        <end position="46"/>
    </location>
</feature>
<dbReference type="InterPro" id="IPR036420">
    <property type="entry name" value="BRCT_dom_sf"/>
</dbReference>
<gene>
    <name evidence="13" type="primary">DBF4</name>
</gene>
<dbReference type="PANTHER" id="PTHR15375:SF22">
    <property type="entry name" value="PROTEIN DBF4 HOMOLOG A"/>
    <property type="match status" value="1"/>
</dbReference>
<dbReference type="GO" id="GO:0031431">
    <property type="term" value="C:Dbf4-dependent protein kinase complex"/>
    <property type="evidence" value="ECO:0007669"/>
    <property type="project" value="TreeGrafter"/>
</dbReference>
<dbReference type="PROSITE" id="PS51265">
    <property type="entry name" value="ZF_DBF4"/>
    <property type="match status" value="1"/>
</dbReference>
<evidence type="ECO:0000256" key="4">
    <source>
        <dbReference type="ARBA" id="ARBA00022737"/>
    </source>
</evidence>
<evidence type="ECO:0000313" key="14">
    <source>
        <dbReference type="Proteomes" id="UP000472273"/>
    </source>
</evidence>
<keyword evidence="5 10" id="KW-0863">Zinc-finger</keyword>
<dbReference type="CTD" id="10926"/>
<dbReference type="InterPro" id="IPR038545">
    <property type="entry name" value="Znf_DBF_sf"/>
</dbReference>
<dbReference type="OMA" id="QNMELCV"/>
<dbReference type="Gene3D" id="6.10.250.3410">
    <property type="entry name" value="DBF zinc finger"/>
    <property type="match status" value="1"/>
</dbReference>
<dbReference type="Gene3D" id="2.10.50.40">
    <property type="match status" value="1"/>
</dbReference>
<dbReference type="InterPro" id="IPR001357">
    <property type="entry name" value="BRCT_dom"/>
</dbReference>
<evidence type="ECO:0000256" key="7">
    <source>
        <dbReference type="ARBA" id="ARBA00023242"/>
    </source>
</evidence>
<dbReference type="SMART" id="SM00586">
    <property type="entry name" value="ZnF_DBF"/>
    <property type="match status" value="1"/>
</dbReference>
<name>A0A670Z1Y0_PSETE</name>
<accession>A0A670Z1Y0</accession>
<evidence type="ECO:0000256" key="10">
    <source>
        <dbReference type="PROSITE-ProRule" id="PRU00600"/>
    </source>
</evidence>
<evidence type="ECO:0000256" key="3">
    <source>
        <dbReference type="ARBA" id="ARBA00022723"/>
    </source>
</evidence>
<keyword evidence="14" id="KW-1185">Reference proteome</keyword>
<keyword evidence="7" id="KW-0539">Nucleus</keyword>
<dbReference type="KEGG" id="ptex:113446461"/>
<keyword evidence="8" id="KW-0131">Cell cycle</keyword>
<dbReference type="SMART" id="SM00292">
    <property type="entry name" value="BRCT"/>
    <property type="match status" value="1"/>
</dbReference>
<feature type="compositionally biased region" description="Basic and acidic residues" evidence="11">
    <location>
        <begin position="32"/>
        <end position="43"/>
    </location>
</feature>
<proteinExistence type="predicted"/>
<dbReference type="Pfam" id="PF07535">
    <property type="entry name" value="zf-DBF"/>
    <property type="match status" value="1"/>
</dbReference>
<evidence type="ECO:0000256" key="11">
    <source>
        <dbReference type="SAM" id="MobiDB-lite"/>
    </source>
</evidence>
<evidence type="ECO:0000256" key="9">
    <source>
        <dbReference type="ARBA" id="ARBA00040397"/>
    </source>
</evidence>
<evidence type="ECO:0000256" key="5">
    <source>
        <dbReference type="ARBA" id="ARBA00022771"/>
    </source>
</evidence>
<dbReference type="GeneID" id="113446461"/>
<organism evidence="13 14">
    <name type="scientific">Pseudonaja textilis</name>
    <name type="common">Eastern brown snake</name>
    <dbReference type="NCBI Taxonomy" id="8673"/>
    <lineage>
        <taxon>Eukaryota</taxon>
        <taxon>Metazoa</taxon>
        <taxon>Chordata</taxon>
        <taxon>Craniata</taxon>
        <taxon>Vertebrata</taxon>
        <taxon>Euteleostomi</taxon>
        <taxon>Lepidosauria</taxon>
        <taxon>Squamata</taxon>
        <taxon>Bifurcata</taxon>
        <taxon>Unidentata</taxon>
        <taxon>Episquamata</taxon>
        <taxon>Toxicofera</taxon>
        <taxon>Serpentes</taxon>
        <taxon>Colubroidea</taxon>
        <taxon>Elapidae</taxon>
        <taxon>Hydrophiinae</taxon>
        <taxon>Pseudonaja</taxon>
    </lineage>
</organism>
<evidence type="ECO:0000256" key="2">
    <source>
        <dbReference type="ARBA" id="ARBA00022553"/>
    </source>
</evidence>
<dbReference type="OrthoDB" id="21380at2759"/>
<evidence type="ECO:0000256" key="6">
    <source>
        <dbReference type="ARBA" id="ARBA00022833"/>
    </source>
</evidence>
<dbReference type="GO" id="GO:0016604">
    <property type="term" value="C:nuclear body"/>
    <property type="evidence" value="ECO:0007669"/>
    <property type="project" value="Ensembl"/>
</dbReference>